<feature type="transmembrane region" description="Helical" evidence="4">
    <location>
        <begin position="544"/>
        <end position="564"/>
    </location>
</feature>
<sequence>MAQSSDDCSVSQNSMSDGSRKSVDQLVQIEPYEIYSVRSLNSQLQGDEAISIHSTRLSRIKTNQSELSRIFTGIKDDQLQDEENRDQYRERGDAEYILVQELEKAISSKNISKQFTSTYDVESKEYQEIKTEKDEKDEEGKEDEKEAEAADKEDQDYELDGGFAWLMAICAMLAVFSTWGANAAYGVFLNYYLNSNTFPGATEYDFALIGGIVVFLANFLAPISALLYKVLGFRMVCCIGIVVQTAGWIVASFSKKIWHLYLTQGVLVGISFSLIFVPATLILPTWFQKRKATSMGLCVSGAGLGGLIFSLSLNKVIEDTGDQKWALRMVGFVCLATALFCALMMRPRNYRSIPTRERMTLAFIKPHVKVIFDIKVFKNLGLCIISIWFSIALIGYTLMLFSLSAYASSVGLTHAQASVLTAVMNAAQTVGRPSMGLIADRFGRANFTSIICLVISILLYAFWINAKTYGALIAFAVVIGLIVGVGSSLAQPLTADALEGELEKLPAGWSGINIIVSFFCLVAEVIALSLVVPDSPSPYLHTQIFAGSCFMACFLLMIPLREFYVHKILKERYHITKSKLEKLRGGVTTKSGYLKDAAATQRDDYTEEGEEIFLERIERYEQLLTKSLTAYCIRAVYPIKV</sequence>
<dbReference type="PANTHER" id="PTHR11360:SF315">
    <property type="entry name" value="TRANSPORTER MCH2-RELATED"/>
    <property type="match status" value="1"/>
</dbReference>
<evidence type="ECO:0000313" key="6">
    <source>
        <dbReference type="Proteomes" id="UP001202479"/>
    </source>
</evidence>
<dbReference type="GeneID" id="73381244"/>
<name>A0AAI9SVN5_9ASCO</name>
<feature type="region of interest" description="Disordered" evidence="3">
    <location>
        <begin position="1"/>
        <end position="23"/>
    </location>
</feature>
<evidence type="ECO:0000256" key="1">
    <source>
        <dbReference type="ARBA" id="ARBA00004141"/>
    </source>
</evidence>
<organism evidence="5 6">
    <name type="scientific">Candida oxycetoniae</name>
    <dbReference type="NCBI Taxonomy" id="497107"/>
    <lineage>
        <taxon>Eukaryota</taxon>
        <taxon>Fungi</taxon>
        <taxon>Dikarya</taxon>
        <taxon>Ascomycota</taxon>
        <taxon>Saccharomycotina</taxon>
        <taxon>Pichiomycetes</taxon>
        <taxon>Debaryomycetaceae</taxon>
        <taxon>Candida/Lodderomyces clade</taxon>
        <taxon>Candida</taxon>
    </lineage>
</organism>
<dbReference type="Gene3D" id="1.20.1250.20">
    <property type="entry name" value="MFS general substrate transporter like domains"/>
    <property type="match status" value="2"/>
</dbReference>
<dbReference type="GO" id="GO:0016020">
    <property type="term" value="C:membrane"/>
    <property type="evidence" value="ECO:0007669"/>
    <property type="project" value="UniProtKB-SubCell"/>
</dbReference>
<feature type="transmembrane region" description="Helical" evidence="4">
    <location>
        <begin position="325"/>
        <end position="345"/>
    </location>
</feature>
<keyword evidence="6" id="KW-1185">Reference proteome</keyword>
<gene>
    <name evidence="5" type="ORF">KGF56_003629</name>
</gene>
<evidence type="ECO:0008006" key="7">
    <source>
        <dbReference type="Google" id="ProtNLM"/>
    </source>
</evidence>
<dbReference type="GO" id="GO:0022857">
    <property type="term" value="F:transmembrane transporter activity"/>
    <property type="evidence" value="ECO:0007669"/>
    <property type="project" value="InterPro"/>
</dbReference>
<comment type="subcellular location">
    <subcellularLocation>
        <location evidence="1">Membrane</location>
        <topology evidence="1">Multi-pass membrane protein</topology>
    </subcellularLocation>
</comment>
<feature type="transmembrane region" description="Helical" evidence="4">
    <location>
        <begin position="469"/>
        <end position="490"/>
    </location>
</feature>
<feature type="transmembrane region" description="Helical" evidence="4">
    <location>
        <begin position="260"/>
        <end position="283"/>
    </location>
</feature>
<dbReference type="InterPro" id="IPR011701">
    <property type="entry name" value="MFS"/>
</dbReference>
<feature type="compositionally biased region" description="Polar residues" evidence="3">
    <location>
        <begin position="1"/>
        <end position="17"/>
    </location>
</feature>
<accession>A0AAI9SVN5</accession>
<dbReference type="SUPFAM" id="SSF103473">
    <property type="entry name" value="MFS general substrate transporter"/>
    <property type="match status" value="1"/>
</dbReference>
<comment type="caution">
    <text evidence="5">The sequence shown here is derived from an EMBL/GenBank/DDBJ whole genome shotgun (WGS) entry which is preliminary data.</text>
</comment>
<dbReference type="InterPro" id="IPR050327">
    <property type="entry name" value="Proton-linked_MCT"/>
</dbReference>
<dbReference type="RefSeq" id="XP_049179331.1">
    <property type="nucleotide sequence ID" value="XM_049324981.1"/>
</dbReference>
<protein>
    <recommendedName>
        <fullName evidence="7">Major facilitator superfamily (MFS) profile domain-containing protein</fullName>
    </recommendedName>
</protein>
<evidence type="ECO:0000313" key="5">
    <source>
        <dbReference type="EMBL" id="KAI3403584.2"/>
    </source>
</evidence>
<keyword evidence="4" id="KW-0472">Membrane</keyword>
<dbReference type="AlphaFoldDB" id="A0AAI9SVN5"/>
<evidence type="ECO:0000256" key="4">
    <source>
        <dbReference type="SAM" id="Phobius"/>
    </source>
</evidence>
<feature type="transmembrane region" description="Helical" evidence="4">
    <location>
        <begin position="235"/>
        <end position="254"/>
    </location>
</feature>
<evidence type="ECO:0000256" key="2">
    <source>
        <dbReference type="ARBA" id="ARBA00006727"/>
    </source>
</evidence>
<dbReference type="Pfam" id="PF07690">
    <property type="entry name" value="MFS_1"/>
    <property type="match status" value="1"/>
</dbReference>
<proteinExistence type="inferred from homology"/>
<feature type="transmembrane region" description="Helical" evidence="4">
    <location>
        <begin position="379"/>
        <end position="399"/>
    </location>
</feature>
<keyword evidence="4" id="KW-0812">Transmembrane</keyword>
<dbReference type="Proteomes" id="UP001202479">
    <property type="component" value="Unassembled WGS sequence"/>
</dbReference>
<dbReference type="PANTHER" id="PTHR11360">
    <property type="entry name" value="MONOCARBOXYLATE TRANSPORTER"/>
    <property type="match status" value="1"/>
</dbReference>
<reference evidence="5" key="1">
    <citation type="journal article" date="2022" name="DNA Res.">
        <title>Genome analysis of five recently described species of the CUG-Ser clade uncovers Candida theae as a new hybrid lineage with pathogenic potential in the Candida parapsilosis species complex.</title>
        <authorList>
            <person name="Mixao V."/>
            <person name="Del Olmo V."/>
            <person name="Hegedusova E."/>
            <person name="Saus E."/>
            <person name="Pryszcz L."/>
            <person name="Cillingova A."/>
            <person name="Nosek J."/>
            <person name="Gabaldon T."/>
        </authorList>
    </citation>
    <scope>NUCLEOTIDE SEQUENCE</scope>
    <source>
        <strain evidence="5">CBS 10844</strain>
    </source>
</reference>
<comment type="similarity">
    <text evidence="2">Belongs to the major facilitator superfamily. Monocarboxylate porter (TC 2.A.1.13) family.</text>
</comment>
<feature type="transmembrane region" description="Helical" evidence="4">
    <location>
        <begin position="206"/>
        <end position="228"/>
    </location>
</feature>
<feature type="transmembrane region" description="Helical" evidence="4">
    <location>
        <begin position="511"/>
        <end position="532"/>
    </location>
</feature>
<keyword evidence="4" id="KW-1133">Transmembrane helix</keyword>
<feature type="transmembrane region" description="Helical" evidence="4">
    <location>
        <begin position="295"/>
        <end position="313"/>
    </location>
</feature>
<feature type="transmembrane region" description="Helical" evidence="4">
    <location>
        <begin position="405"/>
        <end position="424"/>
    </location>
</feature>
<feature type="region of interest" description="Disordered" evidence="3">
    <location>
        <begin position="126"/>
        <end position="154"/>
    </location>
</feature>
<feature type="transmembrane region" description="Helical" evidence="4">
    <location>
        <begin position="445"/>
        <end position="463"/>
    </location>
</feature>
<dbReference type="CDD" id="cd17352">
    <property type="entry name" value="MFS_MCT_SLC16"/>
    <property type="match status" value="1"/>
</dbReference>
<feature type="compositionally biased region" description="Basic and acidic residues" evidence="3">
    <location>
        <begin position="126"/>
        <end position="152"/>
    </location>
</feature>
<dbReference type="InterPro" id="IPR036259">
    <property type="entry name" value="MFS_trans_sf"/>
</dbReference>
<feature type="transmembrane region" description="Helical" evidence="4">
    <location>
        <begin position="162"/>
        <end position="186"/>
    </location>
</feature>
<dbReference type="EMBL" id="JAHUZD010000124">
    <property type="protein sequence ID" value="KAI3403584.2"/>
    <property type="molecule type" value="Genomic_DNA"/>
</dbReference>
<evidence type="ECO:0000256" key="3">
    <source>
        <dbReference type="SAM" id="MobiDB-lite"/>
    </source>
</evidence>